<dbReference type="RefSeq" id="WP_130358832.1">
    <property type="nucleotide sequence ID" value="NZ_SGXC01000002.1"/>
</dbReference>
<gene>
    <name evidence="1" type="ORF">EV675_3844</name>
</gene>
<dbReference type="Proteomes" id="UP000292445">
    <property type="component" value="Unassembled WGS sequence"/>
</dbReference>
<name>A0A4Q7NDR3_9BURK</name>
<dbReference type="AlphaFoldDB" id="A0A4Q7NDR3"/>
<dbReference type="InterPro" id="IPR021130">
    <property type="entry name" value="PRib-ATP_PPHydrolase-like"/>
</dbReference>
<dbReference type="PIRSF" id="PIRSF036521">
    <property type="entry name" value="UCP036521_pph"/>
    <property type="match status" value="1"/>
</dbReference>
<dbReference type="GO" id="GO:0016787">
    <property type="term" value="F:hydrolase activity"/>
    <property type="evidence" value="ECO:0007669"/>
    <property type="project" value="UniProtKB-KW"/>
</dbReference>
<keyword evidence="2" id="KW-1185">Reference proteome</keyword>
<dbReference type="PANTHER" id="PTHR42702">
    <property type="entry name" value="NUCLEOTIDE PYROPHOSPHOHYDROLASE"/>
    <property type="match status" value="1"/>
</dbReference>
<dbReference type="SUPFAM" id="SSF101386">
    <property type="entry name" value="all-alpha NTP pyrophosphatases"/>
    <property type="match status" value="1"/>
</dbReference>
<sequence length="105" mass="12023">MKLPSRTDRLSYFQKYVAETEKERGFDKETALEKCLLLGEEVGELFKAVRQHKGIKTDPSSDTHEIGNELADILNFVFALANRFDVDLAEAYAHKETLNSVRSWT</sequence>
<proteinExistence type="predicted"/>
<protein>
    <submittedName>
        <fullName evidence="1">NTP pyrophosphatase (Non-canonical NTP hydrolase)</fullName>
    </submittedName>
</protein>
<organism evidence="1 2">
    <name type="scientific">Pigmentiphaga kullae</name>
    <dbReference type="NCBI Taxonomy" id="151784"/>
    <lineage>
        <taxon>Bacteria</taxon>
        <taxon>Pseudomonadati</taxon>
        <taxon>Pseudomonadota</taxon>
        <taxon>Betaproteobacteria</taxon>
        <taxon>Burkholderiales</taxon>
        <taxon>Alcaligenaceae</taxon>
        <taxon>Pigmentiphaga</taxon>
    </lineage>
</organism>
<keyword evidence="1" id="KW-0378">Hydrolase</keyword>
<dbReference type="InterPro" id="IPR011411">
    <property type="entry name" value="MazG-related_YvdC"/>
</dbReference>
<dbReference type="Gene3D" id="1.10.287.1080">
    <property type="entry name" value="MazG-like"/>
    <property type="match status" value="1"/>
</dbReference>
<reference evidence="1 2" key="1">
    <citation type="submission" date="2019-02" db="EMBL/GenBank/DDBJ databases">
        <title>Genomic Encyclopedia of Type Strains, Phase IV (KMG-IV): sequencing the most valuable type-strain genomes for metagenomic binning, comparative biology and taxonomic classification.</title>
        <authorList>
            <person name="Goeker M."/>
        </authorList>
    </citation>
    <scope>NUCLEOTIDE SEQUENCE [LARGE SCALE GENOMIC DNA]</scope>
    <source>
        <strain evidence="1 2">K24</strain>
    </source>
</reference>
<evidence type="ECO:0000313" key="1">
    <source>
        <dbReference type="EMBL" id="RZS81221.1"/>
    </source>
</evidence>
<dbReference type="OrthoDB" id="9791898at2"/>
<comment type="caution">
    <text evidence="1">The sequence shown here is derived from an EMBL/GenBank/DDBJ whole genome shotgun (WGS) entry which is preliminary data.</text>
</comment>
<evidence type="ECO:0000313" key="2">
    <source>
        <dbReference type="Proteomes" id="UP000292445"/>
    </source>
</evidence>
<accession>A0A4Q7NDR3</accession>
<dbReference type="EMBL" id="SGXC01000002">
    <property type="protein sequence ID" value="RZS81221.1"/>
    <property type="molecule type" value="Genomic_DNA"/>
</dbReference>
<dbReference type="Pfam" id="PF01503">
    <property type="entry name" value="PRA-PH"/>
    <property type="match status" value="1"/>
</dbReference>
<dbReference type="PANTHER" id="PTHR42702:SF1">
    <property type="entry name" value="REGULATORY PROTEIN FOR BETA-LACTAMASE"/>
    <property type="match status" value="1"/>
</dbReference>